<evidence type="ECO:0000313" key="9">
    <source>
        <dbReference type="EMBL" id="ARD83938.1"/>
    </source>
</evidence>
<dbReference type="InterPro" id="IPR006172">
    <property type="entry name" value="DNA-dir_DNA_pol_B"/>
</dbReference>
<dbReference type="InterPro" id="IPR023211">
    <property type="entry name" value="DNA_pol_palm_dom_sf"/>
</dbReference>
<dbReference type="GO" id="GO:0000166">
    <property type="term" value="F:nucleotide binding"/>
    <property type="evidence" value="ECO:0007669"/>
    <property type="project" value="InterPro"/>
</dbReference>
<sequence>MDMEKIINATGSDVIELWIYRNGKIIKKYFNNRTWIFVSGEPYYLTMLEKSLDATNYIYRYTTMNDIYGLQNGIQIYLSPSKSSDMGSRIEESFGSRLKIYNADINNILRFMVSRGMEFYSLENPYEEDISLPAAVIEPVSTRGRIKYVAINGNIYSSNIYEETKRAIEENIIIIYRNYQNEFSILLDQMKKHGYYINARFYRERTFESYGRHSYMPGAVKIRDRICIDYDSFVYRESGISGLFELSRVSSLPVEIVSSITPGTVVSSIEEKEALKRKILVPFRKDDYEIAKNPAELFSADAGGIVFNPEPGIYSDVYEIDFSSMYPGIIVEYGISPESISGGNTAYLSQFLRGLLDRRLLYKYVNGRSDIYASRNKALKILLLNSFGYTGYKNAKFGRIDVHEKITGIGRKIIADSMRISEENGFTVLHGVVDSLWLSGNGDIDKTLKEIYDKTGIPIVLDSNYRWIAFMPQANGIGSANRYIGLRKDGTFKVRGIELRRRDSPPLVRKFQEQALDALNCSFDELPLKKEKLDDLKNRYMKLENFPIEDFRIEFGINRHIDDYKTRNSTYYLMKSLGREKMIYPGMVISGIVVDKKHNIIKSHSEFFDRKYYENLLKRSFKPFDFIISESANKIPDLY</sequence>
<comment type="similarity">
    <text evidence="1">Belongs to the DNA polymerase type-B family.</text>
</comment>
<dbReference type="InterPro" id="IPR050240">
    <property type="entry name" value="DNA_pol_type-B"/>
</dbReference>
<keyword evidence="4" id="KW-0548">Nucleotidyltransferase</keyword>
<dbReference type="SUPFAM" id="SSF56672">
    <property type="entry name" value="DNA/RNA polymerases"/>
    <property type="match status" value="1"/>
</dbReference>
<reference evidence="9 10" key="1">
    <citation type="submission" date="2011-10" db="EMBL/GenBank/DDBJ databases">
        <title>Metabolic and evolutionary patterns in the extreme acidophile Ferroplasma acidiphilum.</title>
        <authorList>
            <person name="Golyshina O.V."/>
            <person name="Kozyavkin S.A."/>
            <person name="Tatusov R.L."/>
            <person name="Slesarev A.I."/>
            <person name="Golyshin P.N."/>
        </authorList>
    </citation>
    <scope>NUCLEOTIDE SEQUENCE [LARGE SCALE GENOMIC DNA]</scope>
    <source>
        <strain evidence="10">Y</strain>
    </source>
</reference>
<dbReference type="AlphaFoldDB" id="A0A1V0N1B6"/>
<dbReference type="GO" id="GO:0006261">
    <property type="term" value="P:DNA-templated DNA replication"/>
    <property type="evidence" value="ECO:0007669"/>
    <property type="project" value="TreeGrafter"/>
</dbReference>
<evidence type="ECO:0000256" key="2">
    <source>
        <dbReference type="ARBA" id="ARBA00012417"/>
    </source>
</evidence>
<keyword evidence="5" id="KW-0239">DNA-directed DNA polymerase</keyword>
<dbReference type="CDD" id="cd05531">
    <property type="entry name" value="POLBc_B2"/>
    <property type="match status" value="1"/>
</dbReference>
<evidence type="ECO:0000256" key="5">
    <source>
        <dbReference type="ARBA" id="ARBA00022932"/>
    </source>
</evidence>
<evidence type="ECO:0000256" key="3">
    <source>
        <dbReference type="ARBA" id="ARBA00022679"/>
    </source>
</evidence>
<feature type="domain" description="DNA-directed DNA polymerase family B multifunctional" evidence="8">
    <location>
        <begin position="291"/>
        <end position="344"/>
    </location>
</feature>
<dbReference type="InterPro" id="IPR043502">
    <property type="entry name" value="DNA/RNA_pol_sf"/>
</dbReference>
<dbReference type="GO" id="GO:0003677">
    <property type="term" value="F:DNA binding"/>
    <property type="evidence" value="ECO:0007669"/>
    <property type="project" value="UniProtKB-KW"/>
</dbReference>
<proteinExistence type="inferred from homology"/>
<evidence type="ECO:0000256" key="6">
    <source>
        <dbReference type="ARBA" id="ARBA00023125"/>
    </source>
</evidence>
<evidence type="ECO:0000256" key="1">
    <source>
        <dbReference type="ARBA" id="ARBA00005755"/>
    </source>
</evidence>
<dbReference type="Pfam" id="PF00136">
    <property type="entry name" value="DNA_pol_B"/>
    <property type="match status" value="1"/>
</dbReference>
<evidence type="ECO:0000256" key="7">
    <source>
        <dbReference type="ARBA" id="ARBA00049244"/>
    </source>
</evidence>
<name>A0A1V0N1B6_9ARCH</name>
<dbReference type="GO" id="GO:0003887">
    <property type="term" value="F:DNA-directed DNA polymerase activity"/>
    <property type="evidence" value="ECO:0007669"/>
    <property type="project" value="UniProtKB-KW"/>
</dbReference>
<comment type="catalytic activity">
    <reaction evidence="7">
        <text>DNA(n) + a 2'-deoxyribonucleoside 5'-triphosphate = DNA(n+1) + diphosphate</text>
        <dbReference type="Rhea" id="RHEA:22508"/>
        <dbReference type="Rhea" id="RHEA-COMP:17339"/>
        <dbReference type="Rhea" id="RHEA-COMP:17340"/>
        <dbReference type="ChEBI" id="CHEBI:33019"/>
        <dbReference type="ChEBI" id="CHEBI:61560"/>
        <dbReference type="ChEBI" id="CHEBI:173112"/>
        <dbReference type="EC" id="2.7.7.7"/>
    </reaction>
</comment>
<dbReference type="KEGG" id="fai:FAD_0002"/>
<dbReference type="Gene3D" id="3.90.1600.10">
    <property type="entry name" value="Palm domain of DNA polymerase"/>
    <property type="match status" value="1"/>
</dbReference>
<dbReference type="STRING" id="74969.FAD_0002"/>
<dbReference type="Gene3D" id="1.10.132.60">
    <property type="entry name" value="DNA polymerase family B, C-terminal domain"/>
    <property type="match status" value="1"/>
</dbReference>
<dbReference type="NCBIfam" id="NF004416">
    <property type="entry name" value="PRK05761.1-2"/>
    <property type="match status" value="1"/>
</dbReference>
<accession>A0A1V0N1B6</accession>
<dbReference type="EMBL" id="CP015363">
    <property type="protein sequence ID" value="ARD83938.1"/>
    <property type="molecule type" value="Genomic_DNA"/>
</dbReference>
<dbReference type="EC" id="2.7.7.7" evidence="2"/>
<evidence type="ECO:0000259" key="8">
    <source>
        <dbReference type="Pfam" id="PF00136"/>
    </source>
</evidence>
<keyword evidence="10" id="KW-1185">Reference proteome</keyword>
<keyword evidence="3" id="KW-0808">Transferase</keyword>
<dbReference type="InterPro" id="IPR042087">
    <property type="entry name" value="DNA_pol_B_thumb"/>
</dbReference>
<evidence type="ECO:0000313" key="10">
    <source>
        <dbReference type="Proteomes" id="UP000192050"/>
    </source>
</evidence>
<dbReference type="SMART" id="SM00486">
    <property type="entry name" value="POLBc"/>
    <property type="match status" value="1"/>
</dbReference>
<dbReference type="PANTHER" id="PTHR10322:SF23">
    <property type="entry name" value="DNA POLYMERASE DELTA CATALYTIC SUBUNIT"/>
    <property type="match status" value="1"/>
</dbReference>
<protein>
    <recommendedName>
        <fullName evidence="2">DNA-directed DNA polymerase</fullName>
        <ecNumber evidence="2">2.7.7.7</ecNumber>
    </recommendedName>
</protein>
<keyword evidence="6" id="KW-0238">DNA-binding</keyword>
<organism evidence="9 10">
    <name type="scientific">Ferroplasma acidiphilum</name>
    <dbReference type="NCBI Taxonomy" id="74969"/>
    <lineage>
        <taxon>Archaea</taxon>
        <taxon>Methanobacteriati</taxon>
        <taxon>Thermoplasmatota</taxon>
        <taxon>Thermoplasmata</taxon>
        <taxon>Thermoplasmatales</taxon>
        <taxon>Ferroplasmaceae</taxon>
        <taxon>Ferroplasma</taxon>
    </lineage>
</organism>
<gene>
    <name evidence="9" type="primary">polB2</name>
    <name evidence="9" type="ORF">FAD_0002</name>
</gene>
<dbReference type="InterPro" id="IPR006134">
    <property type="entry name" value="DNA-dir_DNA_pol_B_multi_dom"/>
</dbReference>
<dbReference type="Proteomes" id="UP000192050">
    <property type="component" value="Chromosome"/>
</dbReference>
<evidence type="ECO:0000256" key="4">
    <source>
        <dbReference type="ARBA" id="ARBA00022695"/>
    </source>
</evidence>
<dbReference type="PANTHER" id="PTHR10322">
    <property type="entry name" value="DNA POLYMERASE CATALYTIC SUBUNIT"/>
    <property type="match status" value="1"/>
</dbReference>